<name>A8BIX5_GIAIC</name>
<feature type="compositionally biased region" description="Polar residues" evidence="1">
    <location>
        <begin position="418"/>
        <end position="438"/>
    </location>
</feature>
<gene>
    <name evidence="2" type="ORF">GL50803_0016556</name>
</gene>
<dbReference type="PANTHER" id="PTHR43215:SF14">
    <property type="entry name" value="RADIAL SPOKE HEAD 1 HOMOLOG"/>
    <property type="match status" value="1"/>
</dbReference>
<feature type="region of interest" description="Disordered" evidence="1">
    <location>
        <begin position="579"/>
        <end position="622"/>
    </location>
</feature>
<dbReference type="VEuPathDB" id="GiardiaDB:GL50803_16556"/>
<feature type="region of interest" description="Disordered" evidence="1">
    <location>
        <begin position="407"/>
        <end position="438"/>
    </location>
</feature>
<dbReference type="EMBL" id="AACB03000001">
    <property type="protein sequence ID" value="KAE8304905.1"/>
    <property type="molecule type" value="Genomic_DNA"/>
</dbReference>
<reference evidence="2 3" key="1">
    <citation type="journal article" date="2007" name="Science">
        <title>Genomic minimalism in the early diverging intestinal parasite Giardia lamblia.</title>
        <authorList>
            <person name="Morrison H.G."/>
            <person name="McArthur A.G."/>
            <person name="Gillin F.D."/>
            <person name="Aley S.B."/>
            <person name="Adam R.D."/>
            <person name="Olsen G.J."/>
            <person name="Best A.A."/>
            <person name="Cande W.Z."/>
            <person name="Chen F."/>
            <person name="Cipriano M.J."/>
            <person name="Davids B.J."/>
            <person name="Dawson S.C."/>
            <person name="Elmendorf H.G."/>
            <person name="Hehl A.B."/>
            <person name="Holder M.E."/>
            <person name="Huse S.M."/>
            <person name="Kim U.U."/>
            <person name="Lasek-Nesselquist E."/>
            <person name="Manning G."/>
            <person name="Nigam A."/>
            <person name="Nixon J.E."/>
            <person name="Palm D."/>
            <person name="Passamaneck N.E."/>
            <person name="Prabhu A."/>
            <person name="Reich C.I."/>
            <person name="Reiner D.S."/>
            <person name="Samuelson J."/>
            <person name="Svard S.G."/>
            <person name="Sogin M.L."/>
        </authorList>
    </citation>
    <scope>NUCLEOTIDE SEQUENCE [LARGE SCALE GENOMIC DNA]</scope>
    <source>
        <strain evidence="2 3">WB C6</strain>
    </source>
</reference>
<dbReference type="SUPFAM" id="SSF82185">
    <property type="entry name" value="Histone H3 K4-specific methyltransferase SET7/9 N-terminal domain"/>
    <property type="match status" value="2"/>
</dbReference>
<dbReference type="KEGG" id="gla:GL50803_0016556"/>
<protein>
    <submittedName>
        <fullName evidence="2">Uncharacterized protein</fullName>
    </submittedName>
</protein>
<evidence type="ECO:0000313" key="2">
    <source>
        <dbReference type="EMBL" id="KAE8304905.1"/>
    </source>
</evidence>
<dbReference type="HOGENOM" id="CLU_263870_0_0_1"/>
<dbReference type="GeneID" id="5699592"/>
<feature type="compositionally biased region" description="Basic and acidic residues" evidence="1">
    <location>
        <begin position="589"/>
        <end position="619"/>
    </location>
</feature>
<organism evidence="2 3">
    <name type="scientific">Giardia intestinalis (strain ATCC 50803 / WB clone C6)</name>
    <name type="common">Giardia lamblia</name>
    <dbReference type="NCBI Taxonomy" id="184922"/>
    <lineage>
        <taxon>Eukaryota</taxon>
        <taxon>Metamonada</taxon>
        <taxon>Diplomonadida</taxon>
        <taxon>Hexamitidae</taxon>
        <taxon>Giardiinae</taxon>
        <taxon>Giardia</taxon>
    </lineage>
</organism>
<proteinExistence type="predicted"/>
<dbReference type="STRING" id="184922.A8BIX5"/>
<dbReference type="Gene3D" id="2.20.110.10">
    <property type="entry name" value="Histone H3 K4-specific methyltransferase SET7/9 N-terminal domain"/>
    <property type="match status" value="1"/>
</dbReference>
<feature type="compositionally biased region" description="Polar residues" evidence="1">
    <location>
        <begin position="579"/>
        <end position="588"/>
    </location>
</feature>
<evidence type="ECO:0000256" key="1">
    <source>
        <dbReference type="SAM" id="MobiDB-lite"/>
    </source>
</evidence>
<dbReference type="RefSeq" id="XP_001706700.1">
    <property type="nucleotide sequence ID" value="XM_001706648.1"/>
</dbReference>
<comment type="caution">
    <text evidence="2">The sequence shown here is derived from an EMBL/GenBank/DDBJ whole genome shotgun (WGS) entry which is preliminary data.</text>
</comment>
<dbReference type="AlphaFoldDB" id="A8BIX5"/>
<sequence>MHQVGDPLQINEEHNHADGILAEKKLPSLASFPEGIPSLGQTSKVHIIFPGSQQFTGFISSATMDGLGSFDLSSEAVYHGFLKDSIPHGPFGLVTMSQGLTYAGEFVDGNLTGQSLILFSDGSAFRGQFSENNANGYGAIRVVSAGVDFAGSFIASVPTGFGAIGTGHWRRYIGSIGSAEKEACSVYIGDFCDGEPDGIGMSIVAGADDLTGARRYNRFFGSFYGGVRSGPGVLYTGNNDMLIGTFINDKKSGLFMHIEGASKQCEFRLYESDVCLNSHMLRGVYFKQPWMLMNIYLDLQTMCPELVDIRAAFDDFLSEMDYCLSSGLDSIFNGRNNYKKSKKYPIIDVILAQSTRQSVPCNTRLITDCRVSYPWITDALARHVRYCTDTWTTVHYDAYSDHDVAKDRPQDCLGPSNKVRSSTPTSRTAKNNMALSGVTSRASERTNASLVSSKLSVQQSVFMDKVDSLKSSLLSCYDILHFIFCIYRAQEVLLLNEHTKMFSDQKTVFSIDVMAEELDNKDSKPRYPMSSESCSWKVGACAVFNPQHCKGLLDSVPGPYKDPTSPFLLGHAVNEMFSSTDEGQNSTESNEKRETSTPGEDAEHVSESKQIKQGKEQEPTRVTPARCFGVDGNYRAGALLSDIVDVDMSRAAKTVAGASSYDNELVLAIIKIVETNETVSLFTLERLLLELFCSNRVLATYFLPNYKEIQRIVRNICKPSDEYLMARTLGIDTDKYISKKHDTDFEGFVEIIITLATLLGPQVLASVKTDVLASPTSLFNVLNTGSKMTSNVLAKGNESSAPLDNLLRYIVVPFGNMLLKQLTIVTQSSEKAQSILEPLFSFMQKEDKTTRECLKMVLSKLGNHDGLMTTGGLDTGMTDSVRIGALSLTAKGSSMNLLKSTSSLSQSRLQHNPDANIKRMVTPIARLRDPSRSLNPFESALLGSLALANHLVDLFVAEPRVLAQIYDAPFYAINSKLWSTIISSPFIVYQYNRLFSTLELDSRSYYTYNTNVSLLDVFKHINEVFQTIFVRKLDHVVADTTENDDDDRLFSEQNSTTEDVDHGAQMLADTLEEVVDGEVVEEDKIESKLFVERAAQCLLTQFSNYNIYTSSLSDTESSGREIRFAVQSTADAVKDSLDEVSASSKEQPYVISYSGTDDQMYEIVSQLIEHDATPLLYLVAVVSHCYCSDACFERIIKRSSKEGSSEGSFNLPSTAESSALTNSMLLATETLRDEIYEAVAGTFFADEAMRCLIECIQGAHALLRRSKEEASE</sequence>
<evidence type="ECO:0000313" key="3">
    <source>
        <dbReference type="Proteomes" id="UP000001548"/>
    </source>
</evidence>
<dbReference type="PANTHER" id="PTHR43215">
    <property type="entry name" value="RADIAL SPOKE HEAD 1 HOMOLOG"/>
    <property type="match status" value="1"/>
</dbReference>
<dbReference type="OMA" id="CKPSDEY"/>
<dbReference type="Proteomes" id="UP000001548">
    <property type="component" value="Unassembled WGS sequence"/>
</dbReference>
<keyword evidence="3" id="KW-1185">Reference proteome</keyword>
<accession>A8BIX5</accession>